<keyword evidence="4" id="KW-0812">Transmembrane</keyword>
<feature type="region of interest" description="Disordered" evidence="3">
    <location>
        <begin position="701"/>
        <end position="740"/>
    </location>
</feature>
<organism evidence="6 7">
    <name type="scientific">Tanacetum coccineum</name>
    <dbReference type="NCBI Taxonomy" id="301880"/>
    <lineage>
        <taxon>Eukaryota</taxon>
        <taxon>Viridiplantae</taxon>
        <taxon>Streptophyta</taxon>
        <taxon>Embryophyta</taxon>
        <taxon>Tracheophyta</taxon>
        <taxon>Spermatophyta</taxon>
        <taxon>Magnoliopsida</taxon>
        <taxon>eudicotyledons</taxon>
        <taxon>Gunneridae</taxon>
        <taxon>Pentapetalae</taxon>
        <taxon>asterids</taxon>
        <taxon>campanulids</taxon>
        <taxon>Asterales</taxon>
        <taxon>Asteraceae</taxon>
        <taxon>Asteroideae</taxon>
        <taxon>Anthemideae</taxon>
        <taxon>Anthemidinae</taxon>
        <taxon>Tanacetum</taxon>
    </lineage>
</organism>
<evidence type="ECO:0000256" key="3">
    <source>
        <dbReference type="SAM" id="MobiDB-lite"/>
    </source>
</evidence>
<feature type="compositionally biased region" description="Polar residues" evidence="3">
    <location>
        <begin position="705"/>
        <end position="733"/>
    </location>
</feature>
<dbReference type="Proteomes" id="UP001151760">
    <property type="component" value="Unassembled WGS sequence"/>
</dbReference>
<name>A0ABQ4ZMX8_9ASTR</name>
<dbReference type="InterPro" id="IPR013103">
    <property type="entry name" value="RVT_2"/>
</dbReference>
<evidence type="ECO:0000313" key="6">
    <source>
        <dbReference type="EMBL" id="GJS90776.1"/>
    </source>
</evidence>
<keyword evidence="4" id="KW-0472">Membrane</keyword>
<proteinExistence type="predicted"/>
<accession>A0ABQ4ZMX8</accession>
<keyword evidence="4" id="KW-1133">Transmembrane helix</keyword>
<feature type="region of interest" description="Disordered" evidence="3">
    <location>
        <begin position="1088"/>
        <end position="1108"/>
    </location>
</feature>
<evidence type="ECO:0000256" key="4">
    <source>
        <dbReference type="SAM" id="Phobius"/>
    </source>
</evidence>
<evidence type="ECO:0000256" key="1">
    <source>
        <dbReference type="ARBA" id="ARBA00022723"/>
    </source>
</evidence>
<reference evidence="6" key="2">
    <citation type="submission" date="2022-01" db="EMBL/GenBank/DDBJ databases">
        <authorList>
            <person name="Yamashiro T."/>
            <person name="Shiraishi A."/>
            <person name="Satake H."/>
            <person name="Nakayama K."/>
        </authorList>
    </citation>
    <scope>NUCLEOTIDE SEQUENCE</scope>
</reference>
<evidence type="ECO:0000313" key="7">
    <source>
        <dbReference type="Proteomes" id="UP001151760"/>
    </source>
</evidence>
<dbReference type="EMBL" id="BQNB010011455">
    <property type="protein sequence ID" value="GJS90776.1"/>
    <property type="molecule type" value="Genomic_DNA"/>
</dbReference>
<reference evidence="6" key="1">
    <citation type="journal article" date="2022" name="Int. J. Mol. Sci.">
        <title>Draft Genome of Tanacetum Coccineum: Genomic Comparison of Closely Related Tanacetum-Family Plants.</title>
        <authorList>
            <person name="Yamashiro T."/>
            <person name="Shiraishi A."/>
            <person name="Nakayama K."/>
            <person name="Satake H."/>
        </authorList>
    </citation>
    <scope>NUCLEOTIDE SEQUENCE</scope>
</reference>
<gene>
    <name evidence="6" type="ORF">Tco_0773412</name>
</gene>
<dbReference type="PANTHER" id="PTHR42648">
    <property type="entry name" value="TRANSPOSASE, PUTATIVE-RELATED"/>
    <property type="match status" value="1"/>
</dbReference>
<dbReference type="PANTHER" id="PTHR42648:SF32">
    <property type="entry name" value="RIBONUCLEASE H-LIKE DOMAIN, GAG-PRE-INTEGRASE DOMAIN PROTEIN-RELATED"/>
    <property type="match status" value="1"/>
</dbReference>
<protein>
    <submittedName>
        <fullName evidence="6">Retrovirus-related pol polyprotein from transposon TNT 1-94</fullName>
    </submittedName>
</protein>
<dbReference type="InterPro" id="IPR039537">
    <property type="entry name" value="Retrotran_Ty1/copia-like"/>
</dbReference>
<feature type="transmembrane region" description="Helical" evidence="4">
    <location>
        <begin position="1263"/>
        <end position="1283"/>
    </location>
</feature>
<keyword evidence="2" id="KW-0378">Hydrolase</keyword>
<keyword evidence="7" id="KW-1185">Reference proteome</keyword>
<comment type="caution">
    <text evidence="6">The sequence shown here is derived from an EMBL/GenBank/DDBJ whole genome shotgun (WGS) entry which is preliminary data.</text>
</comment>
<evidence type="ECO:0000259" key="5">
    <source>
        <dbReference type="Pfam" id="PF07727"/>
    </source>
</evidence>
<feature type="domain" description="Reverse transcriptase Ty1/copia-type" evidence="5">
    <location>
        <begin position="1169"/>
        <end position="1274"/>
    </location>
</feature>
<evidence type="ECO:0000256" key="2">
    <source>
        <dbReference type="ARBA" id="ARBA00022801"/>
    </source>
</evidence>
<sequence length="1308" mass="148148">MTNLAELIIVAGVENRPPMLEKSMMMLDSIDNGPLVYPTVEEDGHTRPKKYSELTEAQQLQDDCDVQATNIIRYGLPPDMYALVNHQKAAKDIWDKVKLLMKGIELSYQELTQQPQAEFPQLDSGLAVPTFQQGEDTIDCINKPMTFLYAVASRFPPSNNQLRTSSNPRNQATIQDGRVTVQQVQGRQTQMLKGRAYGEIVHSAKKAKNAAWFKEKLMLAEAQEAGQILDEEQLAFLEDPRIEEALYVQEMSYSEQTHIVDFPDNETNSNSNIIPYSQYLQDAELSAEQAFWLKHTSFISETSVKSHTHVRIEAPSKLPKVSLVNESLKKLKYHLATFERVVKQRLTFDAITAGSWGFEHTKACFVTEINLFLKVLKDTFNAFDKILLDEITKIETVFNQMEAAVDQCSVNKNTFEIKIKLQIDNDHLLNQIMSQEIMHIVVNSVDINVVSKSCVDESNKCLELETELLKKKDFIKKEVYDKLIKSYSTLEKKCISLELATQLNQEIFQKDNSCENQNGPTFNQLFEINELKAQSQEKATVIRKLKDMIKSLSEKDSVEKVKKDIDEIETINIELEHTLKNELRKLKGKNVINTAISTPIATTIAPGIFNLDIEPISHRLKNNRDAHEDYLKKTIGNTNTIRGLELLVYVSKTCPSSPKLSEKLAAITPLNKDKKVRFADPLTSSSNTQITQDSNKPMLHFTGVKCSTSPSESKPSGNTKNNMISQSSSSNKTNKVEDQSRSVNNALVKHYVRNAKFESMCAICNKCLFDANHDKCLIDYVNDVNVCSKSKSKRNKKRNVWKPTGKVLTKIGYSWKPTGRIFTIVGNRCPLTRITSTKEVPVKETTNNSAITPTQGILVYSRKPKASRSLGSSSKVKIVESKTSNSKEPKQSWGSIVSDVPSSSLNDCRLSKLFCGTVRFGNDHIAKIMGYEDYQMGNVTISRVYYVEGLGHNLFSVGQFCDSNLKVAFCKHTCFIHDLEGVDLLKGSRGSNLYNLALENLLLSSPICLLSKASKSKAEAVAIACYTQNRSLIRKRHNKTPYELLHDRKPDLSYLHVFGALCYPTNDDADLVIRLGVKEADHDIEVANMDNNPSLDNPIPEPSSEESSSQIIIPNHSYKEVLTKSSWIEAMKEELNEFERLDVWKLVPRPNRVMIITLKWIYKVKLDELGAFAAYMNMVVYQMDVKTTFLNGILREEVYVSQPDGFVDPENPNHVYKLKKALYGLKQAPCVSYDLLLSFLLSQKFTKGTVDPTLFVRSEGKDILLAAWYVMGFVMDLLLIDWWSTYMSRRHSEITAQMDAWREEEMKP</sequence>
<dbReference type="Pfam" id="PF07727">
    <property type="entry name" value="RVT_2"/>
    <property type="match status" value="1"/>
</dbReference>
<keyword evidence="1" id="KW-0479">Metal-binding</keyword>